<feature type="domain" description="HTH merR-type" evidence="3">
    <location>
        <begin position="12"/>
        <end position="81"/>
    </location>
</feature>
<sequence>MTRRSGRVVDEALSAGAVARRLGVAVTTLRTWHQRYGLGPSEHIPGHHRRYTPSDLARLEIMRRLTAEGVSPAEAARWARQAPDPTPNGTGVVAPTRLHPTGRDGGGSIPVGRAGPAARGLARAAMRLDAAAISETIAHALAASGVVATWEGLLRPVLAGIGERHAATAGLIEVEHLVSRCVSEALAAASRAKVPTGPARILLSCADEEQHTLPLEALAAALAEAGVSYRMLGARVPVAALVEAVNRTGPAAVVLWSHTRATADPTQLSALLAAPRRPLLVLAAGPGWRADTLPAGVVRPVDLAEAVSLSAAVRDSLDQSRRD</sequence>
<dbReference type="SUPFAM" id="SSF52242">
    <property type="entry name" value="Cobalamin (vitamin B12)-binding domain"/>
    <property type="match status" value="1"/>
</dbReference>
<dbReference type="InterPro" id="IPR036724">
    <property type="entry name" value="Cobalamin-bd_sf"/>
</dbReference>
<feature type="domain" description="B12-binding" evidence="4">
    <location>
        <begin position="198"/>
        <end position="323"/>
    </location>
</feature>
<evidence type="ECO:0000256" key="2">
    <source>
        <dbReference type="SAM" id="MobiDB-lite"/>
    </source>
</evidence>
<dbReference type="EMBL" id="JADOTY010000001">
    <property type="protein sequence ID" value="MBG6101641.1"/>
    <property type="molecule type" value="Genomic_DNA"/>
</dbReference>
<dbReference type="PROSITE" id="PS51332">
    <property type="entry name" value="B12_BINDING"/>
    <property type="match status" value="1"/>
</dbReference>
<comment type="caution">
    <text evidence="5">The sequence shown here is derived from an EMBL/GenBank/DDBJ whole genome shotgun (WGS) entry which is preliminary data.</text>
</comment>
<dbReference type="InterPro" id="IPR047057">
    <property type="entry name" value="MerR_fam"/>
</dbReference>
<evidence type="ECO:0000313" key="5">
    <source>
        <dbReference type="EMBL" id="MBG6101641.1"/>
    </source>
</evidence>
<protein>
    <submittedName>
        <fullName evidence="5">DNA-binding transcriptional MerR regulator</fullName>
    </submittedName>
</protein>
<reference evidence="5 6" key="1">
    <citation type="submission" date="2020-11" db="EMBL/GenBank/DDBJ databases">
        <title>Sequencing the genomes of 1000 actinobacteria strains.</title>
        <authorList>
            <person name="Klenk H.-P."/>
        </authorList>
    </citation>
    <scope>NUCLEOTIDE SEQUENCE [LARGE SCALE GENOMIC DNA]</scope>
    <source>
        <strain evidence="5 6">DSM 101695</strain>
    </source>
</reference>
<dbReference type="Gene3D" id="1.10.1240.10">
    <property type="entry name" value="Methionine synthase domain"/>
    <property type="match status" value="1"/>
</dbReference>
<accession>A0ABS0JZL4</accession>
<dbReference type="Proteomes" id="UP000631791">
    <property type="component" value="Unassembled WGS sequence"/>
</dbReference>
<organism evidence="5 6">
    <name type="scientific">Micromonospora vinacea</name>
    <dbReference type="NCBI Taxonomy" id="709878"/>
    <lineage>
        <taxon>Bacteria</taxon>
        <taxon>Bacillati</taxon>
        <taxon>Actinomycetota</taxon>
        <taxon>Actinomycetes</taxon>
        <taxon>Micromonosporales</taxon>
        <taxon>Micromonosporaceae</taxon>
        <taxon>Micromonospora</taxon>
    </lineage>
</organism>
<keyword evidence="6" id="KW-1185">Reference proteome</keyword>
<dbReference type="InterPro" id="IPR036594">
    <property type="entry name" value="Meth_synthase_dom"/>
</dbReference>
<gene>
    <name evidence="5" type="ORF">IW249_002055</name>
</gene>
<evidence type="ECO:0000313" key="6">
    <source>
        <dbReference type="Proteomes" id="UP000631791"/>
    </source>
</evidence>
<dbReference type="PROSITE" id="PS50937">
    <property type="entry name" value="HTH_MERR_2"/>
    <property type="match status" value="1"/>
</dbReference>
<dbReference type="InterPro" id="IPR006158">
    <property type="entry name" value="Cobalamin-bd"/>
</dbReference>
<evidence type="ECO:0000259" key="3">
    <source>
        <dbReference type="PROSITE" id="PS50937"/>
    </source>
</evidence>
<dbReference type="Pfam" id="PF02607">
    <property type="entry name" value="B12-binding_2"/>
    <property type="match status" value="1"/>
</dbReference>
<dbReference type="SMART" id="SM00422">
    <property type="entry name" value="HTH_MERR"/>
    <property type="match status" value="1"/>
</dbReference>
<dbReference type="CDD" id="cd01104">
    <property type="entry name" value="HTH_MlrA-CarA"/>
    <property type="match status" value="1"/>
</dbReference>
<dbReference type="InterPro" id="IPR003759">
    <property type="entry name" value="Cbl-bd_cap"/>
</dbReference>
<proteinExistence type="predicted"/>
<dbReference type="Gene3D" id="3.40.50.280">
    <property type="entry name" value="Cobalamin-binding domain"/>
    <property type="match status" value="1"/>
</dbReference>
<dbReference type="InterPro" id="IPR009061">
    <property type="entry name" value="DNA-bd_dom_put_sf"/>
</dbReference>
<dbReference type="Pfam" id="PF13411">
    <property type="entry name" value="MerR_1"/>
    <property type="match status" value="1"/>
</dbReference>
<dbReference type="GO" id="GO:0003677">
    <property type="term" value="F:DNA binding"/>
    <property type="evidence" value="ECO:0007669"/>
    <property type="project" value="UniProtKB-KW"/>
</dbReference>
<dbReference type="InterPro" id="IPR000551">
    <property type="entry name" value="MerR-type_HTH_dom"/>
</dbReference>
<dbReference type="PANTHER" id="PTHR30204">
    <property type="entry name" value="REDOX-CYCLING DRUG-SENSING TRANSCRIPTIONAL ACTIVATOR SOXR"/>
    <property type="match status" value="1"/>
</dbReference>
<feature type="region of interest" description="Disordered" evidence="2">
    <location>
        <begin position="78"/>
        <end position="113"/>
    </location>
</feature>
<dbReference type="Gene3D" id="1.10.1660.10">
    <property type="match status" value="1"/>
</dbReference>
<evidence type="ECO:0000259" key="4">
    <source>
        <dbReference type="PROSITE" id="PS51332"/>
    </source>
</evidence>
<keyword evidence="1 5" id="KW-0238">DNA-binding</keyword>
<evidence type="ECO:0000256" key="1">
    <source>
        <dbReference type="ARBA" id="ARBA00023125"/>
    </source>
</evidence>
<dbReference type="SUPFAM" id="SSF46955">
    <property type="entry name" value="Putative DNA-binding domain"/>
    <property type="match status" value="1"/>
</dbReference>
<dbReference type="PANTHER" id="PTHR30204:SF97">
    <property type="entry name" value="MERR FAMILY REGULATORY PROTEIN"/>
    <property type="match status" value="1"/>
</dbReference>
<name>A0ABS0JZL4_9ACTN</name>